<feature type="region of interest" description="Disordered" evidence="1">
    <location>
        <begin position="72"/>
        <end position="112"/>
    </location>
</feature>
<gene>
    <name evidence="3" type="ORF">OBBRIDRAFT_780981</name>
</gene>
<keyword evidence="4" id="KW-1185">Reference proteome</keyword>
<evidence type="ECO:0000256" key="2">
    <source>
        <dbReference type="SAM" id="SignalP"/>
    </source>
</evidence>
<protein>
    <recommendedName>
        <fullName evidence="5">Secreted protein</fullName>
    </recommendedName>
</protein>
<name>A0A8E2DID7_9APHY</name>
<feature type="chain" id="PRO_5034475882" description="Secreted protein" evidence="2">
    <location>
        <begin position="26"/>
        <end position="112"/>
    </location>
</feature>
<feature type="signal peptide" evidence="2">
    <location>
        <begin position="1"/>
        <end position="25"/>
    </location>
</feature>
<sequence>MLLMLLAAFLVGLLLCCILFPSSLAGDDALDAHEAGLVLVSSRTPFRETGPPACMAKLIMLRHKIAQDNTRRRCSISHTRRAQRTFHIPSGTSRSPRNSWTRFGRSSGIQSH</sequence>
<dbReference type="OrthoDB" id="3204347at2759"/>
<feature type="compositionally biased region" description="Basic residues" evidence="1">
    <location>
        <begin position="72"/>
        <end position="84"/>
    </location>
</feature>
<feature type="compositionally biased region" description="Polar residues" evidence="1">
    <location>
        <begin position="90"/>
        <end position="101"/>
    </location>
</feature>
<dbReference type="AlphaFoldDB" id="A0A8E2DID7"/>
<evidence type="ECO:0000313" key="3">
    <source>
        <dbReference type="EMBL" id="OCH87896.1"/>
    </source>
</evidence>
<evidence type="ECO:0000313" key="4">
    <source>
        <dbReference type="Proteomes" id="UP000250043"/>
    </source>
</evidence>
<evidence type="ECO:0008006" key="5">
    <source>
        <dbReference type="Google" id="ProtNLM"/>
    </source>
</evidence>
<evidence type="ECO:0000256" key="1">
    <source>
        <dbReference type="SAM" id="MobiDB-lite"/>
    </source>
</evidence>
<keyword evidence="2" id="KW-0732">Signal</keyword>
<accession>A0A8E2DID7</accession>
<dbReference type="EMBL" id="KV722469">
    <property type="protein sequence ID" value="OCH87896.1"/>
    <property type="molecule type" value="Genomic_DNA"/>
</dbReference>
<dbReference type="Proteomes" id="UP000250043">
    <property type="component" value="Unassembled WGS sequence"/>
</dbReference>
<proteinExistence type="predicted"/>
<reference evidence="3 4" key="1">
    <citation type="submission" date="2016-07" db="EMBL/GenBank/DDBJ databases">
        <title>Draft genome of the white-rot fungus Obba rivulosa 3A-2.</title>
        <authorList>
            <consortium name="DOE Joint Genome Institute"/>
            <person name="Miettinen O."/>
            <person name="Riley R."/>
            <person name="Acob R."/>
            <person name="Barry K."/>
            <person name="Cullen D."/>
            <person name="De Vries R."/>
            <person name="Hainaut M."/>
            <person name="Hatakka A."/>
            <person name="Henrissat B."/>
            <person name="Hilden K."/>
            <person name="Kuo R."/>
            <person name="Labutti K."/>
            <person name="Lipzen A."/>
            <person name="Makela M.R."/>
            <person name="Sandor L."/>
            <person name="Spatafora J.W."/>
            <person name="Grigoriev I.V."/>
            <person name="Hibbett D.S."/>
        </authorList>
    </citation>
    <scope>NUCLEOTIDE SEQUENCE [LARGE SCALE GENOMIC DNA]</scope>
    <source>
        <strain evidence="3 4">3A-2</strain>
    </source>
</reference>
<organism evidence="3 4">
    <name type="scientific">Obba rivulosa</name>
    <dbReference type="NCBI Taxonomy" id="1052685"/>
    <lineage>
        <taxon>Eukaryota</taxon>
        <taxon>Fungi</taxon>
        <taxon>Dikarya</taxon>
        <taxon>Basidiomycota</taxon>
        <taxon>Agaricomycotina</taxon>
        <taxon>Agaricomycetes</taxon>
        <taxon>Polyporales</taxon>
        <taxon>Gelatoporiaceae</taxon>
        <taxon>Obba</taxon>
    </lineage>
</organism>